<dbReference type="SUPFAM" id="SSF51658">
    <property type="entry name" value="Xylose isomerase-like"/>
    <property type="match status" value="1"/>
</dbReference>
<sequence length="274" mass="29437">MLTPDRIAINQATTKTQWGFRDSVEGYASRGVRRIGIWLDKLQECGLAEGKKILDANGMAVTGVNRAGPFVLDGSVPLSAAVDGARTAIDVAAELGADCVLVFPGGMPQGSRDLAGARGRFVSVAAALVDHARGTGVTLGLEPLHPMLAADRSVLNTMTEANDLCDALGSGIGIVVDAYHVWWDVRLKAEIARAGAERLVGFHVSDWLVPTRDLVFDRGMMGDGVIDNAEIRGWMEAAGYAGAVEVEIFSERDWWQKDPDEVVRTAIDRCRTFV</sequence>
<protein>
    <recommendedName>
        <fullName evidence="1">Xylose isomerase-like TIM barrel domain-containing protein</fullName>
    </recommendedName>
</protein>
<evidence type="ECO:0000313" key="3">
    <source>
        <dbReference type="Proteomes" id="UP000249299"/>
    </source>
</evidence>
<proteinExistence type="predicted"/>
<reference evidence="2 3" key="1">
    <citation type="submission" date="2017-07" db="EMBL/GenBank/DDBJ databases">
        <title>Draft Genome Sequences of Select Purple Nonsulfur Bacteria.</title>
        <authorList>
            <person name="Lasarre B."/>
            <person name="Mckinlay J.B."/>
        </authorList>
    </citation>
    <scope>NUCLEOTIDE SEQUENCE [LARGE SCALE GENOMIC DNA]</scope>
    <source>
        <strain evidence="2 3">DSM 11290</strain>
    </source>
</reference>
<dbReference type="PANTHER" id="PTHR12110:SF52">
    <property type="entry name" value="XYLOSE ISOMERASE"/>
    <property type="match status" value="1"/>
</dbReference>
<dbReference type="PANTHER" id="PTHR12110">
    <property type="entry name" value="HYDROXYPYRUVATE ISOMERASE"/>
    <property type="match status" value="1"/>
</dbReference>
<dbReference type="Gene3D" id="3.20.20.150">
    <property type="entry name" value="Divalent-metal-dependent TIM barrel enzymes"/>
    <property type="match status" value="1"/>
</dbReference>
<dbReference type="OrthoDB" id="9787068at2"/>
<name>A0A327JN88_9HYPH</name>
<evidence type="ECO:0000313" key="2">
    <source>
        <dbReference type="EMBL" id="RAI27531.1"/>
    </source>
</evidence>
<evidence type="ECO:0000259" key="1">
    <source>
        <dbReference type="Pfam" id="PF01261"/>
    </source>
</evidence>
<organism evidence="2 3">
    <name type="scientific">Rhodobium orientis</name>
    <dbReference type="NCBI Taxonomy" id="34017"/>
    <lineage>
        <taxon>Bacteria</taxon>
        <taxon>Pseudomonadati</taxon>
        <taxon>Pseudomonadota</taxon>
        <taxon>Alphaproteobacteria</taxon>
        <taxon>Hyphomicrobiales</taxon>
        <taxon>Rhodobiaceae</taxon>
        <taxon>Rhodobium</taxon>
    </lineage>
</organism>
<feature type="domain" description="Xylose isomerase-like TIM barrel" evidence="1">
    <location>
        <begin position="41"/>
        <end position="269"/>
    </location>
</feature>
<dbReference type="InterPro" id="IPR050312">
    <property type="entry name" value="IolE/XylAMocC-like"/>
</dbReference>
<dbReference type="Proteomes" id="UP000249299">
    <property type="component" value="Unassembled WGS sequence"/>
</dbReference>
<dbReference type="InterPro" id="IPR036237">
    <property type="entry name" value="Xyl_isomerase-like_sf"/>
</dbReference>
<keyword evidence="3" id="KW-1185">Reference proteome</keyword>
<dbReference type="RefSeq" id="WP_111434192.1">
    <property type="nucleotide sequence ID" value="NZ_JACIGG010000017.1"/>
</dbReference>
<accession>A0A327JN88</accession>
<dbReference type="InterPro" id="IPR013022">
    <property type="entry name" value="Xyl_isomerase-like_TIM-brl"/>
</dbReference>
<dbReference type="EMBL" id="NPEV01000017">
    <property type="protein sequence ID" value="RAI27531.1"/>
    <property type="molecule type" value="Genomic_DNA"/>
</dbReference>
<dbReference type="AlphaFoldDB" id="A0A327JN88"/>
<gene>
    <name evidence="2" type="ORF">CH339_09850</name>
</gene>
<dbReference type="Pfam" id="PF01261">
    <property type="entry name" value="AP_endonuc_2"/>
    <property type="match status" value="1"/>
</dbReference>
<comment type="caution">
    <text evidence="2">The sequence shown here is derived from an EMBL/GenBank/DDBJ whole genome shotgun (WGS) entry which is preliminary data.</text>
</comment>